<evidence type="ECO:0000313" key="1">
    <source>
        <dbReference type="EMBL" id="CAG8723022.1"/>
    </source>
</evidence>
<dbReference type="Proteomes" id="UP000789375">
    <property type="component" value="Unassembled WGS sequence"/>
</dbReference>
<protein>
    <submittedName>
        <fullName evidence="1">4685_t:CDS:1</fullName>
    </submittedName>
</protein>
<dbReference type="AlphaFoldDB" id="A0A9N9I764"/>
<reference evidence="1" key="1">
    <citation type="submission" date="2021-06" db="EMBL/GenBank/DDBJ databases">
        <authorList>
            <person name="Kallberg Y."/>
            <person name="Tangrot J."/>
            <person name="Rosling A."/>
        </authorList>
    </citation>
    <scope>NUCLEOTIDE SEQUENCE</scope>
    <source>
        <strain evidence="1">87-6 pot B 2015</strain>
    </source>
</reference>
<keyword evidence="2" id="KW-1185">Reference proteome</keyword>
<proteinExistence type="predicted"/>
<comment type="caution">
    <text evidence="1">The sequence shown here is derived from an EMBL/GenBank/DDBJ whole genome shotgun (WGS) entry which is preliminary data.</text>
</comment>
<sequence length="191" mass="22520">YHNHYFKEVDISCQYFLTLAILKLQRHEMNHSMHYQCHLSNLEYELKQQVTVESPRGMFSEDMFDTCVIELAQLIVDLDPTRICELWPIETGRIEELYKIHDKLIKEIEFKVTQIVQGNETTEFACTISNPISIRKKGRKPKNVSGDHKSKKRQVVECNQNKENSIYDNDHGELLHKRLQKALQDNLNTNM</sequence>
<name>A0A9N9I764_FUNMO</name>
<feature type="non-terminal residue" evidence="1">
    <location>
        <position position="1"/>
    </location>
</feature>
<evidence type="ECO:0000313" key="2">
    <source>
        <dbReference type="Proteomes" id="UP000789375"/>
    </source>
</evidence>
<accession>A0A9N9I764</accession>
<feature type="non-terminal residue" evidence="1">
    <location>
        <position position="191"/>
    </location>
</feature>
<gene>
    <name evidence="1" type="ORF">FMOSSE_LOCUS15136</name>
</gene>
<dbReference type="EMBL" id="CAJVPP010014083">
    <property type="protein sequence ID" value="CAG8723022.1"/>
    <property type="molecule type" value="Genomic_DNA"/>
</dbReference>
<organism evidence="1 2">
    <name type="scientific">Funneliformis mosseae</name>
    <name type="common">Endomycorrhizal fungus</name>
    <name type="synonym">Glomus mosseae</name>
    <dbReference type="NCBI Taxonomy" id="27381"/>
    <lineage>
        <taxon>Eukaryota</taxon>
        <taxon>Fungi</taxon>
        <taxon>Fungi incertae sedis</taxon>
        <taxon>Mucoromycota</taxon>
        <taxon>Glomeromycotina</taxon>
        <taxon>Glomeromycetes</taxon>
        <taxon>Glomerales</taxon>
        <taxon>Glomeraceae</taxon>
        <taxon>Funneliformis</taxon>
    </lineage>
</organism>